<organism evidence="1 2">
    <name type="scientific">Pedobacter paludis</name>
    <dbReference type="NCBI Taxonomy" id="2203212"/>
    <lineage>
        <taxon>Bacteria</taxon>
        <taxon>Pseudomonadati</taxon>
        <taxon>Bacteroidota</taxon>
        <taxon>Sphingobacteriia</taxon>
        <taxon>Sphingobacteriales</taxon>
        <taxon>Sphingobacteriaceae</taxon>
        <taxon>Pedobacter</taxon>
    </lineage>
</organism>
<evidence type="ECO:0000313" key="2">
    <source>
        <dbReference type="Proteomes" id="UP000245391"/>
    </source>
</evidence>
<protein>
    <recommendedName>
        <fullName evidence="3">MarR family transcriptional regulator</fullName>
    </recommendedName>
</protein>
<keyword evidence="2" id="KW-1185">Reference proteome</keyword>
<accession>A0A317F1V6</accession>
<dbReference type="RefSeq" id="WP_109928794.1">
    <property type="nucleotide sequence ID" value="NZ_QGNY01000002.1"/>
</dbReference>
<name>A0A317F1V6_9SPHI</name>
<reference evidence="2" key="1">
    <citation type="submission" date="2018-05" db="EMBL/GenBank/DDBJ databases">
        <title>Pedobacter paludis sp. nov., isolated from wetland soil.</title>
        <authorList>
            <person name="Zhang Y."/>
        </authorList>
    </citation>
    <scope>NUCLEOTIDE SEQUENCE [LARGE SCALE GENOMIC DNA]</scope>
    <source>
        <strain evidence="2">R-8</strain>
    </source>
</reference>
<sequence>MLNIQRYLQESFGLSIRLSPLEEAEQRRLPLYLKGGYEIQKTELDKIKLLFARPKGSDFTPSQLEKQQLQLKEILRGTVVFVLENLEPYFRKRLVENRIAFCQPGKQLYVPELLVNLSDLRSPNKAEPKGATLGYPAQCAVLYHLLVGPIEGMPLGEVAKLFITSAMSVSRIAKELEQHNIITIQGTKEKQMHFVLRAKRQIWESVQELMVSPVKKVFYTDYPLNGEPLAVPSYDSALAKYSELSEGSQPAYAITRNQVDQLDESKALQLGQYGRSRVEIWAYGPSAFSKSHIVDPLSLYLSMRNEEDERIKIALEQMIDNIQW</sequence>
<dbReference type="EMBL" id="QGNY01000002">
    <property type="protein sequence ID" value="PWS32622.1"/>
    <property type="molecule type" value="Genomic_DNA"/>
</dbReference>
<dbReference type="OrthoDB" id="1067053at2"/>
<gene>
    <name evidence="1" type="ORF">DF947_05995</name>
</gene>
<evidence type="ECO:0008006" key="3">
    <source>
        <dbReference type="Google" id="ProtNLM"/>
    </source>
</evidence>
<dbReference type="AlphaFoldDB" id="A0A317F1V6"/>
<proteinExistence type="predicted"/>
<comment type="caution">
    <text evidence="1">The sequence shown here is derived from an EMBL/GenBank/DDBJ whole genome shotgun (WGS) entry which is preliminary data.</text>
</comment>
<evidence type="ECO:0000313" key="1">
    <source>
        <dbReference type="EMBL" id="PWS32622.1"/>
    </source>
</evidence>
<dbReference type="Proteomes" id="UP000245391">
    <property type="component" value="Unassembled WGS sequence"/>
</dbReference>